<sequence>MAFERRCEVGRLEDCSRKYVRSFALLLCSFLSGMIPRGVVGGGGKDKREGKKSQTGFVVPSHRRTKTERCICPPLSLAVQKKNQESKREKKEEKKLLT</sequence>
<dbReference type="EMBL" id="KZ825375">
    <property type="protein sequence ID" value="RAH42292.1"/>
    <property type="molecule type" value="Genomic_DNA"/>
</dbReference>
<name>A0ACD1FZB1_9EURO</name>
<reference evidence="1" key="1">
    <citation type="submission" date="2018-02" db="EMBL/GenBank/DDBJ databases">
        <title>The genomes of Aspergillus section Nigri reveals drivers in fungal speciation.</title>
        <authorList>
            <consortium name="DOE Joint Genome Institute"/>
            <person name="Vesth T.C."/>
            <person name="Nybo J."/>
            <person name="Theobald S."/>
            <person name="Brandl J."/>
            <person name="Frisvad J.C."/>
            <person name="Nielsen K.F."/>
            <person name="Lyhne E.K."/>
            <person name="Kogle M.E."/>
            <person name="Kuo A."/>
            <person name="Riley R."/>
            <person name="Clum A."/>
            <person name="Nolan M."/>
            <person name="Lipzen A."/>
            <person name="Salamov A."/>
            <person name="Henrissat B."/>
            <person name="Wiebenga A."/>
            <person name="De vries R.P."/>
            <person name="Grigoriev I.V."/>
            <person name="Mortensen U.H."/>
            <person name="Andersen M.R."/>
            <person name="Baker S.E."/>
        </authorList>
    </citation>
    <scope>NUCLEOTIDE SEQUENCE</scope>
    <source>
        <strain evidence="1">CBS 621.78</strain>
    </source>
</reference>
<keyword evidence="2" id="KW-1185">Reference proteome</keyword>
<evidence type="ECO:0000313" key="2">
    <source>
        <dbReference type="Proteomes" id="UP000249057"/>
    </source>
</evidence>
<accession>A0ACD1FZB1</accession>
<evidence type="ECO:0000313" key="1">
    <source>
        <dbReference type="EMBL" id="RAH42292.1"/>
    </source>
</evidence>
<proteinExistence type="predicted"/>
<organism evidence="1 2">
    <name type="scientific">Aspergillus brunneoviolaceus CBS 621.78</name>
    <dbReference type="NCBI Taxonomy" id="1450534"/>
    <lineage>
        <taxon>Eukaryota</taxon>
        <taxon>Fungi</taxon>
        <taxon>Dikarya</taxon>
        <taxon>Ascomycota</taxon>
        <taxon>Pezizomycotina</taxon>
        <taxon>Eurotiomycetes</taxon>
        <taxon>Eurotiomycetidae</taxon>
        <taxon>Eurotiales</taxon>
        <taxon>Aspergillaceae</taxon>
        <taxon>Aspergillus</taxon>
        <taxon>Aspergillus subgen. Circumdati</taxon>
    </lineage>
</organism>
<gene>
    <name evidence="1" type="ORF">BO95DRAFT_236834</name>
</gene>
<protein>
    <submittedName>
        <fullName evidence="1">Uncharacterized protein</fullName>
    </submittedName>
</protein>
<dbReference type="Proteomes" id="UP000249057">
    <property type="component" value="Unassembled WGS sequence"/>
</dbReference>